<keyword evidence="1" id="KW-0863">Zinc-finger</keyword>
<feature type="compositionally biased region" description="Low complexity" evidence="2">
    <location>
        <begin position="1"/>
        <end position="18"/>
    </location>
</feature>
<reference evidence="4" key="1">
    <citation type="journal article" date="2012" name="Bioengineered">
        <title>Additional insights into the genome of the oleaginous model alga Nannochloropsis gaditana.</title>
        <authorList>
            <person name="Jinkerson R.E."/>
            <person name="Radakovits R."/>
            <person name="Posewitz M.C."/>
        </authorList>
    </citation>
    <scope>NUCLEOTIDE SEQUENCE</scope>
    <source>
        <strain evidence="4">CCMP526</strain>
    </source>
</reference>
<dbReference type="EMBL" id="JU967270">
    <property type="protein sequence ID" value="AFJ68818.1"/>
    <property type="molecule type" value="mRNA"/>
</dbReference>
<gene>
    <name evidence="4" type="ORF">NGATSA_3022900</name>
</gene>
<evidence type="ECO:0000256" key="1">
    <source>
        <dbReference type="PROSITE-ProRule" id="PRU00047"/>
    </source>
</evidence>
<keyword evidence="1" id="KW-0479">Metal-binding</keyword>
<dbReference type="GO" id="GO:0008270">
    <property type="term" value="F:zinc ion binding"/>
    <property type="evidence" value="ECO:0007669"/>
    <property type="project" value="UniProtKB-KW"/>
</dbReference>
<feature type="domain" description="CCHC-type" evidence="3">
    <location>
        <begin position="248"/>
        <end position="263"/>
    </location>
</feature>
<evidence type="ECO:0000256" key="2">
    <source>
        <dbReference type="SAM" id="MobiDB-lite"/>
    </source>
</evidence>
<accession>I2CPI5</accession>
<evidence type="ECO:0000259" key="3">
    <source>
        <dbReference type="PROSITE" id="PS50158"/>
    </source>
</evidence>
<dbReference type="GO" id="GO:0003676">
    <property type="term" value="F:nucleic acid binding"/>
    <property type="evidence" value="ECO:0007669"/>
    <property type="project" value="InterPro"/>
</dbReference>
<dbReference type="InterPro" id="IPR036875">
    <property type="entry name" value="Znf_CCHC_sf"/>
</dbReference>
<feature type="compositionally biased region" description="Basic and acidic residues" evidence="2">
    <location>
        <begin position="116"/>
        <end position="138"/>
    </location>
</feature>
<feature type="region of interest" description="Disordered" evidence="2">
    <location>
        <begin position="1"/>
        <end position="82"/>
    </location>
</feature>
<feature type="compositionally biased region" description="Basic and acidic residues" evidence="2">
    <location>
        <begin position="19"/>
        <end position="31"/>
    </location>
</feature>
<proteinExistence type="evidence at transcript level"/>
<reference evidence="4" key="2">
    <citation type="journal article" date="2012" name="Nat. Commun.">
        <title>Draft genome sequence and genetic transformation of the oleaginous alga Nannochloropis gaditana.</title>
        <authorList>
            <person name="Radakovits R."/>
            <person name="Jinkerson R.E."/>
            <person name="Fuerstenberg S.I."/>
            <person name="Tae H."/>
            <person name="Settlage R.E."/>
            <person name="Boore J.L."/>
            <person name="Posewitz M.C."/>
        </authorList>
    </citation>
    <scope>NUCLEOTIDE SEQUENCE</scope>
    <source>
        <strain evidence="4">CCMP526</strain>
    </source>
</reference>
<dbReference type="SUPFAM" id="SSF57756">
    <property type="entry name" value="Retrovirus zinc finger-like domains"/>
    <property type="match status" value="1"/>
</dbReference>
<dbReference type="PROSITE" id="PS50158">
    <property type="entry name" value="ZF_CCHC"/>
    <property type="match status" value="1"/>
</dbReference>
<dbReference type="InterPro" id="IPR001878">
    <property type="entry name" value="Znf_CCHC"/>
</dbReference>
<protein>
    <recommendedName>
        <fullName evidence="3">CCHC-type domain-containing protein</fullName>
    </recommendedName>
</protein>
<keyword evidence="1" id="KW-0862">Zinc</keyword>
<feature type="region of interest" description="Disordered" evidence="2">
    <location>
        <begin position="95"/>
        <end position="138"/>
    </location>
</feature>
<name>I2CPI5_NANGC</name>
<sequence>MPRVSDASSSSPSRPVKPSCRDPPRPSDRPRGNALHTPGRSQSGDPPPLKRGRQASIQDAFASTPAFNPEFSQPVATFPEKGEVIDVEAEGLMEGEGGKEGDLMPPETQKTPAKVPETRATRKSGVEGEDWQQKGKRTDKIKAAVEVVEEEEEGPEEGGRFVPIHLHKAVKYDTKGRKPLTEGQRFVYRFAREHFHIPVDLERSSQYGPLSGRSFEERVIAAYMHGQLRLKDSFSSLADAPPRQLMACQNCAKIGHFPSQCPDGL</sequence>
<dbReference type="AlphaFoldDB" id="I2CPI5"/>
<evidence type="ECO:0000313" key="4">
    <source>
        <dbReference type="EMBL" id="AFJ68818.1"/>
    </source>
</evidence>
<organism evidence="4">
    <name type="scientific">Nannochloropsis gaditana (strain CCMP526)</name>
    <name type="common">Green microalga</name>
    <name type="synonym">Microchloropsis gaditana</name>
    <dbReference type="NCBI Taxonomy" id="1093141"/>
    <lineage>
        <taxon>Eukaryota</taxon>
        <taxon>Sar</taxon>
        <taxon>Stramenopiles</taxon>
        <taxon>Ochrophyta</taxon>
        <taxon>Eustigmatophyceae</taxon>
        <taxon>Eustigmatales</taxon>
        <taxon>Monodopsidaceae</taxon>
        <taxon>Nannochloropsis</taxon>
    </lineage>
</organism>